<dbReference type="PANTHER" id="PTHR30319">
    <property type="entry name" value="PHENYLACETIC ACID REGULATOR-RELATED TRANSCRIPTIONAL REPRESSOR"/>
    <property type="match status" value="1"/>
</dbReference>
<gene>
    <name evidence="2" type="ORF">ACFQPS_07610</name>
</gene>
<dbReference type="InterPro" id="IPR012906">
    <property type="entry name" value="PaaX-like_N"/>
</dbReference>
<dbReference type="RefSeq" id="WP_377357837.1">
    <property type="nucleotide sequence ID" value="NZ_JBHTCM010000009.1"/>
</dbReference>
<evidence type="ECO:0000313" key="3">
    <source>
        <dbReference type="Proteomes" id="UP001596456"/>
    </source>
</evidence>
<dbReference type="Pfam" id="PF07848">
    <property type="entry name" value="PaaX"/>
    <property type="match status" value="1"/>
</dbReference>
<organism evidence="2 3">
    <name type="scientific">Rhodocista pekingensis</name>
    <dbReference type="NCBI Taxonomy" id="201185"/>
    <lineage>
        <taxon>Bacteria</taxon>
        <taxon>Pseudomonadati</taxon>
        <taxon>Pseudomonadota</taxon>
        <taxon>Alphaproteobacteria</taxon>
        <taxon>Rhodospirillales</taxon>
        <taxon>Azospirillaceae</taxon>
        <taxon>Rhodocista</taxon>
    </lineage>
</organism>
<dbReference type="PANTHER" id="PTHR30319:SF1">
    <property type="entry name" value="TRANSCRIPTIONAL REPRESSOR PAAX"/>
    <property type="match status" value="1"/>
</dbReference>
<dbReference type="InterPro" id="IPR036388">
    <property type="entry name" value="WH-like_DNA-bd_sf"/>
</dbReference>
<dbReference type="Gene3D" id="3.30.70.2650">
    <property type="match status" value="1"/>
</dbReference>
<proteinExistence type="predicted"/>
<dbReference type="Proteomes" id="UP001596456">
    <property type="component" value="Unassembled WGS sequence"/>
</dbReference>
<protein>
    <recommendedName>
        <fullName evidence="1">Transcriptional repressor PaaX-like N-terminal domain-containing protein</fullName>
    </recommendedName>
</protein>
<sequence length="276" mass="30004">MDVDCNTHPPGEAGAISARTLILDLMDTGSPPDFSTRDLVQAGAAFGLEATGIRTALTRLRQEGRVRALDRGRYAIGAKAEPLQHRILGWREVQSRRRLWGGGWLLAVAGPQERANRTLWRHTVRALDLEGFAEAETNVWVRPDNLEGGPEGGAAAMRRRLLALDGAPSLLLVQATALDEQREARFRTLWPVAGLAASHAGLVRRLAESAARLPALPLVEAAAESLLTGREAIRAILRDPLLPEALCPPDALTALIAAMDAYDRLGKDIWRRYLGT</sequence>
<keyword evidence="3" id="KW-1185">Reference proteome</keyword>
<dbReference type="Gene3D" id="1.10.10.10">
    <property type="entry name" value="Winged helix-like DNA-binding domain superfamily/Winged helix DNA-binding domain"/>
    <property type="match status" value="1"/>
</dbReference>
<evidence type="ECO:0000259" key="1">
    <source>
        <dbReference type="Pfam" id="PF07848"/>
    </source>
</evidence>
<comment type="caution">
    <text evidence="2">The sequence shown here is derived from an EMBL/GenBank/DDBJ whole genome shotgun (WGS) entry which is preliminary data.</text>
</comment>
<dbReference type="EMBL" id="JBHTCM010000009">
    <property type="protein sequence ID" value="MFC7333025.1"/>
    <property type="molecule type" value="Genomic_DNA"/>
</dbReference>
<accession>A0ABW2KUG6</accession>
<name>A0ABW2KUG6_9PROT</name>
<reference evidence="3" key="1">
    <citation type="journal article" date="2019" name="Int. J. Syst. Evol. Microbiol.">
        <title>The Global Catalogue of Microorganisms (GCM) 10K type strain sequencing project: providing services to taxonomists for standard genome sequencing and annotation.</title>
        <authorList>
            <consortium name="The Broad Institute Genomics Platform"/>
            <consortium name="The Broad Institute Genome Sequencing Center for Infectious Disease"/>
            <person name="Wu L."/>
            <person name="Ma J."/>
        </authorList>
    </citation>
    <scope>NUCLEOTIDE SEQUENCE [LARGE SCALE GENOMIC DNA]</scope>
    <source>
        <strain evidence="3">CGMCC 1.16275</strain>
    </source>
</reference>
<evidence type="ECO:0000313" key="2">
    <source>
        <dbReference type="EMBL" id="MFC7333025.1"/>
    </source>
</evidence>
<feature type="domain" description="Transcriptional repressor PaaX-like N-terminal" evidence="1">
    <location>
        <begin position="30"/>
        <end position="74"/>
    </location>
</feature>